<evidence type="ECO:0000256" key="2">
    <source>
        <dbReference type="ARBA" id="ARBA00009477"/>
    </source>
</evidence>
<dbReference type="PANTHER" id="PTHR30386:SF26">
    <property type="entry name" value="TRANSPORT PROTEIN COMB"/>
    <property type="match status" value="1"/>
</dbReference>
<evidence type="ECO:0000259" key="6">
    <source>
        <dbReference type="Pfam" id="PF25917"/>
    </source>
</evidence>
<keyword evidence="3" id="KW-0812">Transmembrane</keyword>
<keyword evidence="4" id="KW-1133">Transmembrane helix</keyword>
<evidence type="ECO:0000313" key="7">
    <source>
        <dbReference type="EMBL" id="NOV97083.1"/>
    </source>
</evidence>
<organism evidence="7 8">
    <name type="scientific">Isoptericola halotolerans</name>
    <dbReference type="NCBI Taxonomy" id="300560"/>
    <lineage>
        <taxon>Bacteria</taxon>
        <taxon>Bacillati</taxon>
        <taxon>Actinomycetota</taxon>
        <taxon>Actinomycetes</taxon>
        <taxon>Micrococcales</taxon>
        <taxon>Promicromonosporaceae</taxon>
        <taxon>Isoptericola</taxon>
    </lineage>
</organism>
<dbReference type="EMBL" id="JABEZU010000002">
    <property type="protein sequence ID" value="NOV97083.1"/>
    <property type="molecule type" value="Genomic_DNA"/>
</dbReference>
<sequence>MTWTTRLRLAVGVVVVLALCAALTLVLNRRMSQVTAAQATIVAEEVAVGADYAGTIVESHVEPGDDVEQGDPLFTMRSLLLAHDLSIGVVSRKAASYEISRDGQMTVVSPVDGVVSSILSTPGGFVQSGQVVASLYRQGSTTVDARLLLDPADFARIRQGAYVRITLPDQSEVPGEVVSIAVSSTRNMAEAQVVVSSATLDQQAGAGLAQPGTPVVASVELHDSGAMSDVDLAFQRFLQRIGL</sequence>
<protein>
    <submittedName>
        <fullName evidence="7">Multidrug resistance efflux pump</fullName>
    </submittedName>
</protein>
<dbReference type="InterPro" id="IPR050739">
    <property type="entry name" value="MFP"/>
</dbReference>
<evidence type="ECO:0000256" key="5">
    <source>
        <dbReference type="ARBA" id="ARBA00023136"/>
    </source>
</evidence>
<proteinExistence type="inferred from homology"/>
<evidence type="ECO:0000256" key="4">
    <source>
        <dbReference type="ARBA" id="ARBA00022989"/>
    </source>
</evidence>
<evidence type="ECO:0000256" key="3">
    <source>
        <dbReference type="ARBA" id="ARBA00022692"/>
    </source>
</evidence>
<dbReference type="CDD" id="cd06850">
    <property type="entry name" value="biotinyl_domain"/>
    <property type="match status" value="1"/>
</dbReference>
<dbReference type="InterPro" id="IPR058625">
    <property type="entry name" value="MdtA-like_BSH"/>
</dbReference>
<feature type="domain" description="Multidrug resistance protein MdtA-like barrel-sandwich hybrid" evidence="6">
    <location>
        <begin position="45"/>
        <end position="132"/>
    </location>
</feature>
<keyword evidence="8" id="KW-1185">Reference proteome</keyword>
<dbReference type="RefSeq" id="WP_171783333.1">
    <property type="nucleotide sequence ID" value="NZ_BAAAML010000014.1"/>
</dbReference>
<dbReference type="SUPFAM" id="SSF111369">
    <property type="entry name" value="HlyD-like secretion proteins"/>
    <property type="match status" value="1"/>
</dbReference>
<dbReference type="Pfam" id="PF25917">
    <property type="entry name" value="BSH_RND"/>
    <property type="match status" value="1"/>
</dbReference>
<evidence type="ECO:0000256" key="1">
    <source>
        <dbReference type="ARBA" id="ARBA00004167"/>
    </source>
</evidence>
<dbReference type="Gene3D" id="2.40.50.100">
    <property type="match status" value="1"/>
</dbReference>
<dbReference type="Proteomes" id="UP000757540">
    <property type="component" value="Unassembled WGS sequence"/>
</dbReference>
<evidence type="ECO:0000313" key="8">
    <source>
        <dbReference type="Proteomes" id="UP000757540"/>
    </source>
</evidence>
<dbReference type="PANTHER" id="PTHR30386">
    <property type="entry name" value="MEMBRANE FUSION SUBUNIT OF EMRAB-TOLC MULTIDRUG EFFLUX PUMP"/>
    <property type="match status" value="1"/>
</dbReference>
<name>A0ABX2A580_9MICO</name>
<comment type="subcellular location">
    <subcellularLocation>
        <location evidence="1">Membrane</location>
        <topology evidence="1">Single-pass membrane protein</topology>
    </subcellularLocation>
</comment>
<gene>
    <name evidence="7" type="ORF">HDG69_001658</name>
</gene>
<comment type="caution">
    <text evidence="7">The sequence shown here is derived from an EMBL/GenBank/DDBJ whole genome shotgun (WGS) entry which is preliminary data.</text>
</comment>
<reference evidence="7 8" key="1">
    <citation type="submission" date="2020-05" db="EMBL/GenBank/DDBJ databases">
        <title>Genomic Encyclopedia of Type Strains, Phase III (KMG-III): the genomes of soil and plant-associated and newly described type strains.</title>
        <authorList>
            <person name="Whitman W."/>
        </authorList>
    </citation>
    <scope>NUCLEOTIDE SEQUENCE [LARGE SCALE GENOMIC DNA]</scope>
    <source>
        <strain evidence="7 8">KCTC 19046</strain>
    </source>
</reference>
<accession>A0ABX2A580</accession>
<comment type="similarity">
    <text evidence="2">Belongs to the membrane fusion protein (MFP) (TC 8.A.1) family.</text>
</comment>
<keyword evidence="5" id="KW-0472">Membrane</keyword>